<evidence type="ECO:0000313" key="12">
    <source>
        <dbReference type="Proteomes" id="UP001168821"/>
    </source>
</evidence>
<feature type="region of interest" description="Disordered" evidence="8">
    <location>
        <begin position="1532"/>
        <end position="1560"/>
    </location>
</feature>
<evidence type="ECO:0000256" key="1">
    <source>
        <dbReference type="ARBA" id="ARBA00004123"/>
    </source>
</evidence>
<dbReference type="GO" id="GO:0036297">
    <property type="term" value="P:interstrand cross-link repair"/>
    <property type="evidence" value="ECO:0007669"/>
    <property type="project" value="TreeGrafter"/>
</dbReference>
<dbReference type="GO" id="GO:0043138">
    <property type="term" value="F:3'-5' DNA helicase activity"/>
    <property type="evidence" value="ECO:0007669"/>
    <property type="project" value="InterPro"/>
</dbReference>
<dbReference type="PANTHER" id="PTHR14025">
    <property type="entry name" value="FANCONI ANEMIA GROUP M FANCM FAMILY MEMBER"/>
    <property type="match status" value="1"/>
</dbReference>
<dbReference type="GO" id="GO:0016787">
    <property type="term" value="F:hydrolase activity"/>
    <property type="evidence" value="ECO:0007669"/>
    <property type="project" value="UniProtKB-KW"/>
</dbReference>
<feature type="domain" description="Helicase C-terminal" evidence="10">
    <location>
        <begin position="391"/>
        <end position="545"/>
    </location>
</feature>
<dbReference type="InterPro" id="IPR039686">
    <property type="entry name" value="FANCM/Mph1-like_ID"/>
</dbReference>
<dbReference type="GO" id="GO:0000400">
    <property type="term" value="F:four-way junction DNA binding"/>
    <property type="evidence" value="ECO:0007669"/>
    <property type="project" value="TreeGrafter"/>
</dbReference>
<dbReference type="InterPro" id="IPR011545">
    <property type="entry name" value="DEAD/DEAH_box_helicase_dom"/>
</dbReference>
<keyword evidence="3" id="KW-0547">Nucleotide-binding</keyword>
<proteinExistence type="inferred from homology"/>
<dbReference type="Gene3D" id="1.20.1320.20">
    <property type="entry name" value="hef helicase domain"/>
    <property type="match status" value="1"/>
</dbReference>
<dbReference type="InterPro" id="IPR027417">
    <property type="entry name" value="P-loop_NTPase"/>
</dbReference>
<dbReference type="SMART" id="SM00487">
    <property type="entry name" value="DEXDc"/>
    <property type="match status" value="1"/>
</dbReference>
<feature type="region of interest" description="Disordered" evidence="8">
    <location>
        <begin position="1231"/>
        <end position="1253"/>
    </location>
</feature>
<dbReference type="SUPFAM" id="SSF52540">
    <property type="entry name" value="P-loop containing nucleoside triphosphate hydrolases"/>
    <property type="match status" value="1"/>
</dbReference>
<feature type="region of interest" description="Disordered" evidence="8">
    <location>
        <begin position="1080"/>
        <end position="1102"/>
    </location>
</feature>
<feature type="compositionally biased region" description="Basic and acidic residues" evidence="8">
    <location>
        <begin position="1191"/>
        <end position="1202"/>
    </location>
</feature>
<sequence>MNVSNVNTQKVNDVGNLCQDPDTSGFDLQAGQSWIYPTNYSVRDYQYNIIEQALHKNTLVSLPTGLGKTFIAAVVMYNFYRWYPHGKVIFMAPTRPLVKQQMDACYNITAIPKEVTAELTGTKVQQSRGEIWQNKRVFFITPQVLQNDLAIIIELASKIKVLVFDEAHRAKGNHAYCEVVRKLLPKNKLFRVLALSATPGNSSKDVIDVMQNLLIAHVEFRSEDSPDVKPYVFERALETVVVPLGEKLQQIKDRYVQILERYTRTLMKYKVIYGNCCNLTKGRIFMVMKEFQARNAGNRNPNYAEIMKSLNICITLYHAYETLIRCGLRAFLNFYEEHMNNPLLNGNVDLRRILEDLREYLGPDAAVQPLPDGTFTEIPSSTKFGHPKFYKLEDILVTHFNNSEASTRVIVFFEYRESASEAYALLSRSYPLIKSRVFVGQGSGVTQKDQINTIKAFREGTCNTLLSTCIGEEGLDVGDVDLIVCFDIANKSPIRMIQRMGRTGRKKEGRVVVLVTEGKEQQTLKDCLIYKNNLGNFVSNSGQLEDGKYGDNPKMIPSYIQPKCQKMFITVKPQVSGKSGNLRDMLKRITSSGPIFSDDLEIVEIQERIKTKNESFWDKESPLEFEFEPPKINFSKHLEKQRSFQDSGTIKHSKQTEIFVSLLQFADSKRYNLPVTQQISKFSDFNQDRVLKQGDIRSMFAKPAPISLTQETYLPISQHHIFDKEKDTSRSFPQQLFDEISTYLSIEISSTQNCKTCDLLFECPKIDCTESAKIDLSSWTVPDVSILDSITAKDLEVFAESLTPKSKEIYKDFLEVDNEAFDEVTFSEFDDAHSSTMDIKEKSLAYETPRNFDKILKSFQVNEDPDEPLTKTAEEKSFAYETPKNFGKVLSILGNSLVEEFADEAPFPQTIKTTTSRNLETIQEEFETVTNQSQDLATRYKQTLIFFKLSSMEEIFAADLDETVIYTPQCVEQSPKKSPDIFDESPDLFPSSEKEQDDSVCEEAPGSPILCSYERVQILKAKKKLFDSKVEEVAKKPKLSNLKLKRKSFYESTRNKVAESRSFLDVSDVCDLSDFISSGQTDLERSSEDQRKNNPESSKKEEIDDLDIRDLCDLSVFGLTTPASQANQKNNKFESTVQEERVSKLVENSPGVGFEVAGPSKNEKRKELTIDDLCDISDFFGEPSDQNNTQKRKDEKKEETSKTTKLSDLEDFCDFSSFLGTPQKDTVVDLTQTPGVKADSQNRDRKTPKNEKNLKTNVIDLTDSDFESSPAKVEPTQTANKTLSQLSITQMLSLVEKNTAPLSHSQKENATQRTKKPQKSGVNLSTKKNILQLKQNLDSPKPSQKKTNTQNTPKKKTTIFNIPLAGDSDDEFEDSCKSPIFAKPKPVAVSSHKNKPENPIIRRPKKRKKLFSDFIETEAEVSEDERVDISADEDSGEDCFEASFVADDTQDCLNTTNMHARYLQSVKSPRRGVFKIPQKFKHNISNVFSQEVNNEDNTYLNDSFCVEETEEVEAGKHDVSELELLEKKLKEMKRSRKRKKSNEKEKVKRRRIMVLEDDSD</sequence>
<dbReference type="SMART" id="SM00490">
    <property type="entry name" value="HELICc"/>
    <property type="match status" value="1"/>
</dbReference>
<reference evidence="11" key="1">
    <citation type="journal article" date="2023" name="G3 (Bethesda)">
        <title>Whole genome assemblies of Zophobas morio and Tenebrio molitor.</title>
        <authorList>
            <person name="Kaur S."/>
            <person name="Stinson S.A."/>
            <person name="diCenzo G.C."/>
        </authorList>
    </citation>
    <scope>NUCLEOTIDE SEQUENCE</scope>
    <source>
        <strain evidence="11">QUZm001</strain>
    </source>
</reference>
<evidence type="ECO:0000259" key="9">
    <source>
        <dbReference type="PROSITE" id="PS51192"/>
    </source>
</evidence>
<evidence type="ECO:0000256" key="3">
    <source>
        <dbReference type="ARBA" id="ARBA00022741"/>
    </source>
</evidence>
<evidence type="ECO:0000256" key="7">
    <source>
        <dbReference type="ARBA" id="ARBA00023242"/>
    </source>
</evidence>
<evidence type="ECO:0000256" key="5">
    <source>
        <dbReference type="ARBA" id="ARBA00022806"/>
    </source>
</evidence>
<feature type="region of interest" description="Disordered" evidence="8">
    <location>
        <begin position="974"/>
        <end position="1003"/>
    </location>
</feature>
<keyword evidence="5" id="KW-0347">Helicase</keyword>
<evidence type="ECO:0008006" key="13">
    <source>
        <dbReference type="Google" id="ProtNLM"/>
    </source>
</evidence>
<dbReference type="EMBL" id="JALNTZ010000006">
    <property type="protein sequence ID" value="KAJ3648440.1"/>
    <property type="molecule type" value="Genomic_DNA"/>
</dbReference>
<feature type="compositionally biased region" description="Basic residues" evidence="8">
    <location>
        <begin position="1532"/>
        <end position="1552"/>
    </location>
</feature>
<dbReference type="Pfam" id="PF00271">
    <property type="entry name" value="Helicase_C"/>
    <property type="match status" value="1"/>
</dbReference>
<dbReference type="InterPro" id="IPR044749">
    <property type="entry name" value="FANCM_DEXDc"/>
</dbReference>
<protein>
    <recommendedName>
        <fullName evidence="13">Fanconi anemia group M protein</fullName>
    </recommendedName>
</protein>
<evidence type="ECO:0000256" key="6">
    <source>
        <dbReference type="ARBA" id="ARBA00022840"/>
    </source>
</evidence>
<evidence type="ECO:0000256" key="4">
    <source>
        <dbReference type="ARBA" id="ARBA00022801"/>
    </source>
</evidence>
<name>A0AA38M9A1_9CUCU</name>
<dbReference type="GO" id="GO:0005634">
    <property type="term" value="C:nucleus"/>
    <property type="evidence" value="ECO:0007669"/>
    <property type="project" value="UniProtKB-SubCell"/>
</dbReference>
<dbReference type="PANTHER" id="PTHR14025:SF20">
    <property type="entry name" value="FANCONI ANEMIA GROUP M PROTEIN"/>
    <property type="match status" value="1"/>
</dbReference>
<dbReference type="GO" id="GO:0005524">
    <property type="term" value="F:ATP binding"/>
    <property type="evidence" value="ECO:0007669"/>
    <property type="project" value="UniProtKB-KW"/>
</dbReference>
<dbReference type="PROSITE" id="PS51194">
    <property type="entry name" value="HELICASE_CTER"/>
    <property type="match status" value="1"/>
</dbReference>
<comment type="similarity">
    <text evidence="2">Belongs to the DEAD box helicase family. DEAH subfamily. FANCM sub-subfamily.</text>
</comment>
<evidence type="ECO:0000313" key="11">
    <source>
        <dbReference type="EMBL" id="KAJ3648440.1"/>
    </source>
</evidence>
<keyword evidence="4" id="KW-0378">Hydrolase</keyword>
<dbReference type="GO" id="GO:0009378">
    <property type="term" value="F:four-way junction helicase activity"/>
    <property type="evidence" value="ECO:0007669"/>
    <property type="project" value="TreeGrafter"/>
</dbReference>
<dbReference type="CDD" id="cd18033">
    <property type="entry name" value="DEXDc_FANCM"/>
    <property type="match status" value="1"/>
</dbReference>
<feature type="compositionally biased region" description="Polar residues" evidence="8">
    <location>
        <begin position="1300"/>
        <end position="1312"/>
    </location>
</feature>
<dbReference type="FunFam" id="3.40.50.300:FF:000861">
    <property type="entry name" value="Fanconi anemia, complementation group M"/>
    <property type="match status" value="1"/>
</dbReference>
<dbReference type="Proteomes" id="UP001168821">
    <property type="component" value="Unassembled WGS sequence"/>
</dbReference>
<comment type="caution">
    <text evidence="11">The sequence shown here is derived from an EMBL/GenBank/DDBJ whole genome shotgun (WGS) entry which is preliminary data.</text>
</comment>
<dbReference type="InterPro" id="IPR014001">
    <property type="entry name" value="Helicase_ATP-bd"/>
</dbReference>
<keyword evidence="7" id="KW-0539">Nucleus</keyword>
<feature type="compositionally biased region" description="Polar residues" evidence="8">
    <location>
        <begin position="1320"/>
        <end position="1342"/>
    </location>
</feature>
<dbReference type="CDD" id="cd12091">
    <property type="entry name" value="FANCM_ID"/>
    <property type="match status" value="1"/>
</dbReference>
<feature type="domain" description="Helicase ATP-binding" evidence="9">
    <location>
        <begin position="49"/>
        <end position="217"/>
    </location>
</feature>
<dbReference type="Gene3D" id="3.40.50.300">
    <property type="entry name" value="P-loop containing nucleotide triphosphate hydrolases"/>
    <property type="match status" value="2"/>
</dbReference>
<evidence type="ECO:0000256" key="2">
    <source>
        <dbReference type="ARBA" id="ARBA00009889"/>
    </source>
</evidence>
<evidence type="ECO:0000259" key="10">
    <source>
        <dbReference type="PROSITE" id="PS51194"/>
    </source>
</evidence>
<keyword evidence="6" id="KW-0067">ATP-binding</keyword>
<gene>
    <name evidence="11" type="ORF">Zmor_020244</name>
</gene>
<dbReference type="PROSITE" id="PS51192">
    <property type="entry name" value="HELICASE_ATP_BIND_1"/>
    <property type="match status" value="1"/>
</dbReference>
<organism evidence="11 12">
    <name type="scientific">Zophobas morio</name>
    <dbReference type="NCBI Taxonomy" id="2755281"/>
    <lineage>
        <taxon>Eukaryota</taxon>
        <taxon>Metazoa</taxon>
        <taxon>Ecdysozoa</taxon>
        <taxon>Arthropoda</taxon>
        <taxon>Hexapoda</taxon>
        <taxon>Insecta</taxon>
        <taxon>Pterygota</taxon>
        <taxon>Neoptera</taxon>
        <taxon>Endopterygota</taxon>
        <taxon>Coleoptera</taxon>
        <taxon>Polyphaga</taxon>
        <taxon>Cucujiformia</taxon>
        <taxon>Tenebrionidae</taxon>
        <taxon>Zophobas</taxon>
    </lineage>
</organism>
<keyword evidence="12" id="KW-1185">Reference proteome</keyword>
<feature type="region of interest" description="Disordered" evidence="8">
    <location>
        <begin position="1300"/>
        <end position="1356"/>
    </location>
</feature>
<accession>A0AA38M9A1</accession>
<evidence type="ECO:0000256" key="8">
    <source>
        <dbReference type="SAM" id="MobiDB-lite"/>
    </source>
</evidence>
<dbReference type="GO" id="GO:0045003">
    <property type="term" value="P:double-strand break repair via synthesis-dependent strand annealing"/>
    <property type="evidence" value="ECO:0007669"/>
    <property type="project" value="TreeGrafter"/>
</dbReference>
<dbReference type="InterPro" id="IPR001650">
    <property type="entry name" value="Helicase_C-like"/>
</dbReference>
<feature type="compositionally biased region" description="Basic and acidic residues" evidence="8">
    <location>
        <begin position="1082"/>
        <end position="1102"/>
    </location>
</feature>
<comment type="subcellular location">
    <subcellularLocation>
        <location evidence="1">Nucleus</location>
    </subcellularLocation>
</comment>
<feature type="compositionally biased region" description="Basic and acidic residues" evidence="8">
    <location>
        <begin position="1240"/>
        <end position="1253"/>
    </location>
</feature>
<feature type="region of interest" description="Disordered" evidence="8">
    <location>
        <begin position="1178"/>
        <end position="1202"/>
    </location>
</feature>
<dbReference type="Pfam" id="PF00270">
    <property type="entry name" value="DEAD"/>
    <property type="match status" value="1"/>
</dbReference>
<feature type="region of interest" description="Disordered" evidence="8">
    <location>
        <begin position="1142"/>
        <end position="1162"/>
    </location>
</feature>